<dbReference type="GO" id="GO:0032259">
    <property type="term" value="P:methylation"/>
    <property type="evidence" value="ECO:0007669"/>
    <property type="project" value="UniProtKB-KW"/>
</dbReference>
<dbReference type="Gene3D" id="3.40.50.150">
    <property type="entry name" value="Vaccinia Virus protein VP39"/>
    <property type="match status" value="1"/>
</dbReference>
<sequence length="53" mass="6013">IEKHLAYTILDPFMGSGTTLMAAKDLGRKAIGIEIEERYCEIAAKRMVRQEDE</sequence>
<dbReference type="InterPro" id="IPR002941">
    <property type="entry name" value="DNA_methylase_N4/N6"/>
</dbReference>
<dbReference type="PRINTS" id="PR00508">
    <property type="entry name" value="S21N4MTFRASE"/>
</dbReference>
<evidence type="ECO:0000313" key="4">
    <source>
        <dbReference type="EMBL" id="KKL19045.1"/>
    </source>
</evidence>
<dbReference type="GO" id="GO:0009007">
    <property type="term" value="F:site-specific DNA-methyltransferase (adenine-specific) activity"/>
    <property type="evidence" value="ECO:0007669"/>
    <property type="project" value="TreeGrafter"/>
</dbReference>
<dbReference type="InterPro" id="IPR029063">
    <property type="entry name" value="SAM-dependent_MTases_sf"/>
</dbReference>
<dbReference type="SUPFAM" id="SSF53335">
    <property type="entry name" value="S-adenosyl-L-methionine-dependent methyltransferases"/>
    <property type="match status" value="1"/>
</dbReference>
<feature type="domain" description="DNA methylase N-4/N-6" evidence="3">
    <location>
        <begin position="8"/>
        <end position="45"/>
    </location>
</feature>
<dbReference type="AlphaFoldDB" id="A0A0F9BBG4"/>
<reference evidence="4" key="1">
    <citation type="journal article" date="2015" name="Nature">
        <title>Complex archaea that bridge the gap between prokaryotes and eukaryotes.</title>
        <authorList>
            <person name="Spang A."/>
            <person name="Saw J.H."/>
            <person name="Jorgensen S.L."/>
            <person name="Zaremba-Niedzwiedzka K."/>
            <person name="Martijn J."/>
            <person name="Lind A.E."/>
            <person name="van Eijk R."/>
            <person name="Schleper C."/>
            <person name="Guy L."/>
            <person name="Ettema T.J."/>
        </authorList>
    </citation>
    <scope>NUCLEOTIDE SEQUENCE</scope>
</reference>
<feature type="non-terminal residue" evidence="4">
    <location>
        <position position="1"/>
    </location>
</feature>
<dbReference type="GO" id="GO:0005737">
    <property type="term" value="C:cytoplasm"/>
    <property type="evidence" value="ECO:0007669"/>
    <property type="project" value="TreeGrafter"/>
</dbReference>
<dbReference type="PANTHER" id="PTHR13370">
    <property type="entry name" value="RNA METHYLASE-RELATED"/>
    <property type="match status" value="1"/>
</dbReference>
<protein>
    <recommendedName>
        <fullName evidence="3">DNA methylase N-4/N-6 domain-containing protein</fullName>
    </recommendedName>
</protein>
<dbReference type="PANTHER" id="PTHR13370:SF3">
    <property type="entry name" value="TRNA (GUANINE(10)-N2)-METHYLTRANSFERASE HOMOLOG"/>
    <property type="match status" value="1"/>
</dbReference>
<dbReference type="InterPro" id="IPR001091">
    <property type="entry name" value="RM_Methyltransferase"/>
</dbReference>
<dbReference type="EMBL" id="LAZR01038628">
    <property type="protein sequence ID" value="KKL19045.1"/>
    <property type="molecule type" value="Genomic_DNA"/>
</dbReference>
<comment type="caution">
    <text evidence="4">The sequence shown here is derived from an EMBL/GenBank/DDBJ whole genome shotgun (WGS) entry which is preliminary data.</text>
</comment>
<dbReference type="Pfam" id="PF01555">
    <property type="entry name" value="N6_N4_Mtase"/>
    <property type="match status" value="1"/>
</dbReference>
<organism evidence="4">
    <name type="scientific">marine sediment metagenome</name>
    <dbReference type="NCBI Taxonomy" id="412755"/>
    <lineage>
        <taxon>unclassified sequences</taxon>
        <taxon>metagenomes</taxon>
        <taxon>ecological metagenomes</taxon>
    </lineage>
</organism>
<keyword evidence="2" id="KW-0808">Transferase</keyword>
<name>A0A0F9BBG4_9ZZZZ</name>
<accession>A0A0F9BBG4</accession>
<dbReference type="GO" id="GO:0008170">
    <property type="term" value="F:N-methyltransferase activity"/>
    <property type="evidence" value="ECO:0007669"/>
    <property type="project" value="InterPro"/>
</dbReference>
<evidence type="ECO:0000256" key="2">
    <source>
        <dbReference type="ARBA" id="ARBA00022679"/>
    </source>
</evidence>
<keyword evidence="1" id="KW-0489">Methyltransferase</keyword>
<evidence type="ECO:0000256" key="1">
    <source>
        <dbReference type="ARBA" id="ARBA00022603"/>
    </source>
</evidence>
<evidence type="ECO:0000259" key="3">
    <source>
        <dbReference type="Pfam" id="PF01555"/>
    </source>
</evidence>
<gene>
    <name evidence="4" type="ORF">LCGC14_2469390</name>
</gene>
<dbReference type="GO" id="GO:0003677">
    <property type="term" value="F:DNA binding"/>
    <property type="evidence" value="ECO:0007669"/>
    <property type="project" value="InterPro"/>
</dbReference>
<proteinExistence type="predicted"/>